<keyword evidence="3" id="KW-0732">Signal</keyword>
<keyword evidence="2" id="KW-1133">Transmembrane helix</keyword>
<feature type="domain" description="DUF4349" evidence="4">
    <location>
        <begin position="112"/>
        <end position="327"/>
    </location>
</feature>
<feature type="region of interest" description="Disordered" evidence="1">
    <location>
        <begin position="336"/>
        <end position="369"/>
    </location>
</feature>
<evidence type="ECO:0000256" key="1">
    <source>
        <dbReference type="SAM" id="MobiDB-lite"/>
    </source>
</evidence>
<reference evidence="5" key="1">
    <citation type="submission" date="2022-04" db="EMBL/GenBank/DDBJ databases">
        <title>Paenibacillus mangrovi sp. nov., a novel endophytic bacterium isolated from bark of Kandelia candel.</title>
        <authorList>
            <person name="Tuo L."/>
        </authorList>
    </citation>
    <scope>NUCLEOTIDE SEQUENCE</scope>
    <source>
        <strain evidence="5">KQZ6P-2</strain>
    </source>
</reference>
<dbReference type="Proteomes" id="UP001139347">
    <property type="component" value="Unassembled WGS sequence"/>
</dbReference>
<dbReference type="InterPro" id="IPR025645">
    <property type="entry name" value="DUF4349"/>
</dbReference>
<feature type="compositionally biased region" description="Polar residues" evidence="1">
    <location>
        <begin position="88"/>
        <end position="102"/>
    </location>
</feature>
<dbReference type="Pfam" id="PF14257">
    <property type="entry name" value="DUF4349"/>
    <property type="match status" value="1"/>
</dbReference>
<evidence type="ECO:0000313" key="6">
    <source>
        <dbReference type="Proteomes" id="UP001139347"/>
    </source>
</evidence>
<protein>
    <submittedName>
        <fullName evidence="5">DUF4349 domain-containing protein</fullName>
    </submittedName>
</protein>
<keyword evidence="6" id="KW-1185">Reference proteome</keyword>
<keyword evidence="2" id="KW-0472">Membrane</keyword>
<evidence type="ECO:0000256" key="2">
    <source>
        <dbReference type="SAM" id="Phobius"/>
    </source>
</evidence>
<dbReference type="EMBL" id="JALIRP010000006">
    <property type="protein sequence ID" value="MCJ8013413.1"/>
    <property type="molecule type" value="Genomic_DNA"/>
</dbReference>
<gene>
    <name evidence="5" type="ORF">MUG84_16925</name>
</gene>
<dbReference type="AlphaFoldDB" id="A0A9X2B757"/>
<name>A0A9X2B757_9BACL</name>
<feature type="transmembrane region" description="Helical" evidence="2">
    <location>
        <begin position="301"/>
        <end position="329"/>
    </location>
</feature>
<dbReference type="RefSeq" id="WP_244726766.1">
    <property type="nucleotide sequence ID" value="NZ_JALIRP010000006.1"/>
</dbReference>
<evidence type="ECO:0000259" key="4">
    <source>
        <dbReference type="Pfam" id="PF14257"/>
    </source>
</evidence>
<feature type="signal peptide" evidence="3">
    <location>
        <begin position="1"/>
        <end position="24"/>
    </location>
</feature>
<organism evidence="5 6">
    <name type="scientific">Paenibacillus mangrovi</name>
    <dbReference type="NCBI Taxonomy" id="2931978"/>
    <lineage>
        <taxon>Bacteria</taxon>
        <taxon>Bacillati</taxon>
        <taxon>Bacillota</taxon>
        <taxon>Bacilli</taxon>
        <taxon>Bacillales</taxon>
        <taxon>Paenibacillaceae</taxon>
        <taxon>Paenibacillus</taxon>
    </lineage>
</organism>
<feature type="region of interest" description="Disordered" evidence="1">
    <location>
        <begin position="53"/>
        <end position="102"/>
    </location>
</feature>
<accession>A0A9X2B757</accession>
<dbReference type="PROSITE" id="PS51257">
    <property type="entry name" value="PROKAR_LIPOPROTEIN"/>
    <property type="match status" value="1"/>
</dbReference>
<sequence>MKKWGAWIAALLLMIMLVSGCSSGSQDKAAVAEDGRATDQMASSADRMAVHGMNEAASEPSSKNSEAKSDSVSEAPAAPASTEPKLPNTASQTSAGVAGFNSQDGSGGLNKKLMYKANIVMEIPDYGKAQSEIRNMVTLSGGYIVNFSETQSMSEKGGTFVIKVPATGFSPFLNSLEKIKHENMQQSIEGQDVTEEYVDLESRLKAKQIMEEQYTDFMKKATKTNDLVAFANELERIQTEIEQIKGRMRYIDQNVSYSTIEIRIYEAVKEPVKEKEKDIQAPLGKRASNAFQGSIDVITLILQWIVVILSGSLPLLIIAAIFLLVFWLVRRSRRSSREEAAKKRKELNAGSIADPKDEKAVSEDPKDEQ</sequence>
<comment type="caution">
    <text evidence="5">The sequence shown here is derived from an EMBL/GenBank/DDBJ whole genome shotgun (WGS) entry which is preliminary data.</text>
</comment>
<feature type="compositionally biased region" description="Basic and acidic residues" evidence="1">
    <location>
        <begin position="354"/>
        <end position="369"/>
    </location>
</feature>
<evidence type="ECO:0000256" key="3">
    <source>
        <dbReference type="SAM" id="SignalP"/>
    </source>
</evidence>
<keyword evidence="2" id="KW-0812">Transmembrane</keyword>
<evidence type="ECO:0000313" key="5">
    <source>
        <dbReference type="EMBL" id="MCJ8013413.1"/>
    </source>
</evidence>
<proteinExistence type="predicted"/>
<feature type="chain" id="PRO_5040776945" evidence="3">
    <location>
        <begin position="25"/>
        <end position="369"/>
    </location>
</feature>